<dbReference type="Proteomes" id="UP000288943">
    <property type="component" value="Chromosome"/>
</dbReference>
<reference evidence="2 3" key="1">
    <citation type="submission" date="2018-01" db="EMBL/GenBank/DDBJ databases">
        <title>The whole genome sequencing and assembly of Paenibacillus chitinolyticus KCCM 41400 strain.</title>
        <authorList>
            <person name="Kim J.-Y."/>
            <person name="Park M.-K."/>
            <person name="Lee Y.-J."/>
            <person name="Yi H."/>
            <person name="Bahn Y.-S."/>
            <person name="Kim J.F."/>
            <person name="Lee D.-W."/>
        </authorList>
    </citation>
    <scope>NUCLEOTIDE SEQUENCE [LARGE SCALE GENOMIC DNA]</scope>
    <source>
        <strain evidence="2 3">KCCM 41400</strain>
    </source>
</reference>
<proteinExistence type="predicted"/>
<dbReference type="InterPro" id="IPR013785">
    <property type="entry name" value="Aldolase_TIM"/>
</dbReference>
<keyword evidence="4" id="KW-1185">Reference proteome</keyword>
<dbReference type="GO" id="GO:0004332">
    <property type="term" value="F:fructose-bisphosphate aldolase activity"/>
    <property type="evidence" value="ECO:0007669"/>
    <property type="project" value="InterPro"/>
</dbReference>
<dbReference type="Proteomes" id="UP001527202">
    <property type="component" value="Unassembled WGS sequence"/>
</dbReference>
<dbReference type="Gene3D" id="3.20.20.70">
    <property type="entry name" value="Aldolase class I"/>
    <property type="match status" value="1"/>
</dbReference>
<dbReference type="InterPro" id="IPR002915">
    <property type="entry name" value="DeoC/FbaB/LacD_aldolase"/>
</dbReference>
<name>A0A410WQ76_9BACL</name>
<dbReference type="EMBL" id="CP026520">
    <property type="protein sequence ID" value="QAV16586.1"/>
    <property type="molecule type" value="Genomic_DNA"/>
</dbReference>
<dbReference type="SUPFAM" id="SSF51569">
    <property type="entry name" value="Aldolase"/>
    <property type="match status" value="1"/>
</dbReference>
<dbReference type="AlphaFoldDB" id="A0A410WQ76"/>
<accession>A0A410WQ76</accession>
<dbReference type="InterPro" id="IPR041720">
    <property type="entry name" value="FbaB-like"/>
</dbReference>
<protein>
    <submittedName>
        <fullName evidence="2">Deoxyribose-phosphate aldolase</fullName>
    </submittedName>
</protein>
<evidence type="ECO:0000313" key="4">
    <source>
        <dbReference type="Proteomes" id="UP001527202"/>
    </source>
</evidence>
<dbReference type="KEGG" id="pchi:PC41400_02295"/>
<dbReference type="PANTHER" id="PTHR47916">
    <property type="entry name" value="FRUCTOSE-BISPHOSPHATE ALDOLASE CLASS 1"/>
    <property type="match status" value="1"/>
</dbReference>
<dbReference type="OrthoDB" id="5915071at2"/>
<dbReference type="PANTHER" id="PTHR47916:SF1">
    <property type="entry name" value="3-HYDROXY-5-PHOSPHONOOXYPENTANE-2,4-DIONE THIOLASE"/>
    <property type="match status" value="1"/>
</dbReference>
<dbReference type="Pfam" id="PF01791">
    <property type="entry name" value="DeoC"/>
    <property type="match status" value="1"/>
</dbReference>
<evidence type="ECO:0000313" key="1">
    <source>
        <dbReference type="EMBL" id="MCY9596126.1"/>
    </source>
</evidence>
<dbReference type="PIRSF" id="PIRSF038992">
    <property type="entry name" value="Aldolase_Ia"/>
    <property type="match status" value="1"/>
</dbReference>
<dbReference type="SMART" id="SM01133">
    <property type="entry name" value="DeoC"/>
    <property type="match status" value="1"/>
</dbReference>
<reference evidence="1 4" key="2">
    <citation type="submission" date="2022-05" db="EMBL/GenBank/DDBJ databases">
        <title>Genome Sequencing of Bee-Associated Microbes.</title>
        <authorList>
            <person name="Dunlap C."/>
        </authorList>
    </citation>
    <scope>NUCLEOTIDE SEQUENCE [LARGE SCALE GENOMIC DNA]</scope>
    <source>
        <strain evidence="1 4">NRRL B-23120</strain>
    </source>
</reference>
<dbReference type="GeneID" id="95373644"/>
<dbReference type="RefSeq" id="WP_042233932.1">
    <property type="nucleotide sequence ID" value="NZ_CP026520.1"/>
</dbReference>
<organism evidence="2 3">
    <name type="scientific">Paenibacillus chitinolyticus</name>
    <dbReference type="NCBI Taxonomy" id="79263"/>
    <lineage>
        <taxon>Bacteria</taxon>
        <taxon>Bacillati</taxon>
        <taxon>Bacillota</taxon>
        <taxon>Bacilli</taxon>
        <taxon>Bacillales</taxon>
        <taxon>Paenibacillaceae</taxon>
        <taxon>Paenibacillus</taxon>
    </lineage>
</organism>
<gene>
    <name evidence="1" type="ORF">M5X16_10095</name>
    <name evidence="2" type="ORF">PC41400_02295</name>
</gene>
<dbReference type="InterPro" id="IPR050456">
    <property type="entry name" value="DeoC/FbaB_aldolase"/>
</dbReference>
<dbReference type="EMBL" id="JAMDMJ010000010">
    <property type="protein sequence ID" value="MCY9596126.1"/>
    <property type="molecule type" value="Genomic_DNA"/>
</dbReference>
<sequence>MSKLLRLSKIFHPKSGRAFMLPVDHGTTYGPLNGISSMPALLRMANRFRLQAIIAHKGAIRRALESSESPWGTEFILHLSASTQMSPDMSNKQIVSTVRHGLQIGAIGLSVHINLGVPQEHEMLRDLGLICDEAYAWGLPVLAMMNVPEEDLSGGAAVTNKIAHAVRVAGELGADLVKVQTPVTPQRAAEAVAAFNIPVLMAGGSSVGDKLAFFRGIREMLDAGGKGLCIGRNLFEDSRPDDMCRALRDLVHKDCSAEEAYETYLAASSRMPLIAKQTDHGISAAQFDPWEEYA</sequence>
<evidence type="ECO:0000313" key="2">
    <source>
        <dbReference type="EMBL" id="QAV16586.1"/>
    </source>
</evidence>
<evidence type="ECO:0000313" key="3">
    <source>
        <dbReference type="Proteomes" id="UP000288943"/>
    </source>
</evidence>